<accession>A0A0R3MUL1</accession>
<dbReference type="AlphaFoldDB" id="A0A0R3MUL1"/>
<dbReference type="OrthoDB" id="9134461at2"/>
<sequence>MALLDIFRKKAPDRPAADEPISPIVIMGGQQVRFLSNAAVVAADVAQRQNPQLYRITNFVASSVQAVPWFCEADPDVVAAERAGNAKIKAINDLLKSPNDTFTQQQFRYWLALNLMLYARAHFKVGVGSTGSPNGLYPLAAKYVKGVLNQRGTVDGYEYGSGSNMTALPSRRVAEKRGGNIAYGAEISFPSLSGLVEYNRAPAAIESIAQPIAIINALMQRALDTASGHPNVKYVITAEKTLTKQQRDALAQHLEEGGPGDEYSGSVLFLYNTTIKVDKLDNNLADIHSKIPLDDMTRQIAGVYGVPIALLGLGSADSAKYASNYNESRLSFWQDTIAPCYLSPIAAGMTMAICPPGARISFDLDAIPALWEGRANLGSTLSRVNFLTTNEKRDILGYEPTTEIPAVLLSSGTGTAKDVSNPDDSKPAPDDKPDDKPDDEDTKTRIAPPPMRVVN</sequence>
<protein>
    <recommendedName>
        <fullName evidence="4">Phage portal protein, HK97 family</fullName>
    </recommendedName>
</protein>
<gene>
    <name evidence="2" type="ORF">CQ14_06775</name>
</gene>
<evidence type="ECO:0008006" key="4">
    <source>
        <dbReference type="Google" id="ProtNLM"/>
    </source>
</evidence>
<feature type="compositionally biased region" description="Basic and acidic residues" evidence="1">
    <location>
        <begin position="423"/>
        <end position="435"/>
    </location>
</feature>
<feature type="region of interest" description="Disordered" evidence="1">
    <location>
        <begin position="409"/>
        <end position="455"/>
    </location>
</feature>
<name>A0A0R3MUL1_9BRAD</name>
<dbReference type="Pfam" id="PF04860">
    <property type="entry name" value="Phage_portal"/>
    <property type="match status" value="1"/>
</dbReference>
<dbReference type="RefSeq" id="WP_057859805.1">
    <property type="nucleotide sequence ID" value="NZ_LLYB01000081.1"/>
</dbReference>
<proteinExistence type="predicted"/>
<reference evidence="2 3" key="1">
    <citation type="submission" date="2014-03" db="EMBL/GenBank/DDBJ databases">
        <title>Bradyrhizobium valentinum sp. nov., isolated from effective nodules of Lupinus mariae-josephae, a lupine endemic of basic-lime soils in Eastern Spain.</title>
        <authorList>
            <person name="Duran D."/>
            <person name="Rey L."/>
            <person name="Navarro A."/>
            <person name="Busquets A."/>
            <person name="Imperial J."/>
            <person name="Ruiz-Argueso T."/>
        </authorList>
    </citation>
    <scope>NUCLEOTIDE SEQUENCE [LARGE SCALE GENOMIC DNA]</scope>
    <source>
        <strain evidence="2 3">CCBAU 23086</strain>
    </source>
</reference>
<dbReference type="InterPro" id="IPR006944">
    <property type="entry name" value="Phage/GTA_portal"/>
</dbReference>
<organism evidence="2 3">
    <name type="scientific">Bradyrhizobium lablabi</name>
    <dbReference type="NCBI Taxonomy" id="722472"/>
    <lineage>
        <taxon>Bacteria</taxon>
        <taxon>Pseudomonadati</taxon>
        <taxon>Pseudomonadota</taxon>
        <taxon>Alphaproteobacteria</taxon>
        <taxon>Hyphomicrobiales</taxon>
        <taxon>Nitrobacteraceae</taxon>
        <taxon>Bradyrhizobium</taxon>
    </lineage>
</organism>
<dbReference type="Proteomes" id="UP000051660">
    <property type="component" value="Unassembled WGS sequence"/>
</dbReference>
<evidence type="ECO:0000313" key="2">
    <source>
        <dbReference type="EMBL" id="KRR21347.1"/>
    </source>
</evidence>
<dbReference type="EMBL" id="LLYB01000081">
    <property type="protein sequence ID" value="KRR21347.1"/>
    <property type="molecule type" value="Genomic_DNA"/>
</dbReference>
<comment type="caution">
    <text evidence="2">The sequence shown here is derived from an EMBL/GenBank/DDBJ whole genome shotgun (WGS) entry which is preliminary data.</text>
</comment>
<evidence type="ECO:0000256" key="1">
    <source>
        <dbReference type="SAM" id="MobiDB-lite"/>
    </source>
</evidence>
<evidence type="ECO:0000313" key="3">
    <source>
        <dbReference type="Proteomes" id="UP000051660"/>
    </source>
</evidence>